<dbReference type="InterPro" id="IPR009057">
    <property type="entry name" value="Homeodomain-like_sf"/>
</dbReference>
<proteinExistence type="predicted"/>
<evidence type="ECO:0000313" key="5">
    <source>
        <dbReference type="Proteomes" id="UP000195072"/>
    </source>
</evidence>
<protein>
    <submittedName>
        <fullName evidence="4">AraC family transcriptional regulator</fullName>
    </submittedName>
</protein>
<dbReference type="InterPro" id="IPR052158">
    <property type="entry name" value="INH-QAR"/>
</dbReference>
<dbReference type="Gene3D" id="3.40.50.880">
    <property type="match status" value="1"/>
</dbReference>
<dbReference type="SUPFAM" id="SSF46689">
    <property type="entry name" value="Homeodomain-like"/>
    <property type="match status" value="2"/>
</dbReference>
<accession>A0A252EEP5</accession>
<dbReference type="PANTHER" id="PTHR43130:SF3">
    <property type="entry name" value="HTH-TYPE TRANSCRIPTIONAL REGULATOR RV1931C"/>
    <property type="match status" value="1"/>
</dbReference>
<dbReference type="Pfam" id="PF12833">
    <property type="entry name" value="HTH_18"/>
    <property type="match status" value="1"/>
</dbReference>
<name>A0A252EEP5_9PROT</name>
<dbReference type="PANTHER" id="PTHR43130">
    <property type="entry name" value="ARAC-FAMILY TRANSCRIPTIONAL REGULATOR"/>
    <property type="match status" value="1"/>
</dbReference>
<sequence>MTELLIVFVVSDGVQLMDIAGPADVFAEANTLHGRPLYRSVIVAREKDIQSSSGFSLRADLVLSDVSSRCVDTLLVAGAPDAATRPCDPVLTGWLRQEAPRARRFGSICGGVFPLAESGLLDGQTIAAHWADVDCVRQRFPAVTVDADAIVREEGVLRTAAGVSSGLDLALSLVREDLGEQIARDVARQLVLFYKRPGGQLQYSRQRELSPAGRSALQSLQRRIMQQPDAEYSVKAMAEMVALERRQLTRLFAQETGLSPARWVEQTRLAIARGLLEDGRKPPKVVAAEAGFGSVRVLRRVFQHHLGVTPAEYRKRFGQLR</sequence>
<dbReference type="SMART" id="SM00342">
    <property type="entry name" value="HTH_ARAC"/>
    <property type="match status" value="1"/>
</dbReference>
<dbReference type="Pfam" id="PF01965">
    <property type="entry name" value="DJ-1_PfpI"/>
    <property type="match status" value="1"/>
</dbReference>
<dbReference type="CDD" id="cd03137">
    <property type="entry name" value="GATase1_AraC_1"/>
    <property type="match status" value="1"/>
</dbReference>
<dbReference type="InterPro" id="IPR018060">
    <property type="entry name" value="HTH_AraC"/>
</dbReference>
<reference evidence="4 5" key="1">
    <citation type="submission" date="2014-06" db="EMBL/GenBank/DDBJ databases">
        <authorList>
            <person name="Ju J."/>
            <person name="Zhang J."/>
        </authorList>
    </citation>
    <scope>NUCLEOTIDE SEQUENCE [LARGE SCALE GENOMIC DNA]</scope>
    <source>
        <strain evidence="4">DmL_050</strain>
    </source>
</reference>
<dbReference type="Gene3D" id="1.10.10.60">
    <property type="entry name" value="Homeodomain-like"/>
    <property type="match status" value="1"/>
</dbReference>
<evidence type="ECO:0000256" key="1">
    <source>
        <dbReference type="ARBA" id="ARBA00023015"/>
    </source>
</evidence>
<dbReference type="SUPFAM" id="SSF52317">
    <property type="entry name" value="Class I glutamine amidotransferase-like"/>
    <property type="match status" value="1"/>
</dbReference>
<evidence type="ECO:0000313" key="4">
    <source>
        <dbReference type="EMBL" id="OUL64664.1"/>
    </source>
</evidence>
<dbReference type="InterPro" id="IPR029062">
    <property type="entry name" value="Class_I_gatase-like"/>
</dbReference>
<dbReference type="EMBL" id="JOOZ01000139">
    <property type="protein sequence ID" value="OUL64664.1"/>
    <property type="molecule type" value="Genomic_DNA"/>
</dbReference>
<evidence type="ECO:0000259" key="3">
    <source>
        <dbReference type="PROSITE" id="PS01124"/>
    </source>
</evidence>
<dbReference type="AlphaFoldDB" id="A0A252EEP5"/>
<evidence type="ECO:0000256" key="2">
    <source>
        <dbReference type="ARBA" id="ARBA00023163"/>
    </source>
</evidence>
<comment type="caution">
    <text evidence="4">The sequence shown here is derived from an EMBL/GenBank/DDBJ whole genome shotgun (WGS) entry which is preliminary data.</text>
</comment>
<dbReference type="GO" id="GO:0043565">
    <property type="term" value="F:sequence-specific DNA binding"/>
    <property type="evidence" value="ECO:0007669"/>
    <property type="project" value="InterPro"/>
</dbReference>
<dbReference type="PROSITE" id="PS01124">
    <property type="entry name" value="HTH_ARAC_FAMILY_2"/>
    <property type="match status" value="1"/>
</dbReference>
<gene>
    <name evidence="4" type="ORF">HK16_03075</name>
</gene>
<dbReference type="Proteomes" id="UP000195072">
    <property type="component" value="Unassembled WGS sequence"/>
</dbReference>
<dbReference type="RefSeq" id="WP_086898739.1">
    <property type="nucleotide sequence ID" value="NZ_JAUJLL010000020.1"/>
</dbReference>
<keyword evidence="1" id="KW-0805">Transcription regulation</keyword>
<dbReference type="InterPro" id="IPR002818">
    <property type="entry name" value="DJ-1/PfpI"/>
</dbReference>
<feature type="domain" description="HTH araC/xylS-type" evidence="3">
    <location>
        <begin position="214"/>
        <end position="316"/>
    </location>
</feature>
<keyword evidence="2" id="KW-0804">Transcription</keyword>
<organism evidence="4 5">
    <name type="scientific">Acetobacter senegalensis</name>
    <dbReference type="NCBI Taxonomy" id="446692"/>
    <lineage>
        <taxon>Bacteria</taxon>
        <taxon>Pseudomonadati</taxon>
        <taxon>Pseudomonadota</taxon>
        <taxon>Alphaproteobacteria</taxon>
        <taxon>Acetobacterales</taxon>
        <taxon>Acetobacteraceae</taxon>
        <taxon>Acetobacter</taxon>
    </lineage>
</organism>
<dbReference type="GO" id="GO:0003700">
    <property type="term" value="F:DNA-binding transcription factor activity"/>
    <property type="evidence" value="ECO:0007669"/>
    <property type="project" value="InterPro"/>
</dbReference>